<dbReference type="GO" id="GO:0008483">
    <property type="term" value="F:transaminase activity"/>
    <property type="evidence" value="ECO:0007669"/>
    <property type="project" value="UniProtKB-KW"/>
</dbReference>
<dbReference type="InterPro" id="IPR015421">
    <property type="entry name" value="PyrdxlP-dep_Trfase_major"/>
</dbReference>
<dbReference type="PROSITE" id="PS00600">
    <property type="entry name" value="AA_TRANSFER_CLASS_3"/>
    <property type="match status" value="1"/>
</dbReference>
<comment type="cofactor">
    <cofactor evidence="1">
        <name>pyridoxal 5'-phosphate</name>
        <dbReference type="ChEBI" id="CHEBI:597326"/>
    </cofactor>
</comment>
<comment type="caution">
    <text evidence="5">The sequence shown here is derived from an EMBL/GenBank/DDBJ whole genome shotgun (WGS) entry which is preliminary data.</text>
</comment>
<name>A0A9X3CW70_9FLAO</name>
<keyword evidence="3 4" id="KW-0663">Pyridoxal phosphate</keyword>
<dbReference type="CDD" id="cd00610">
    <property type="entry name" value="OAT_like"/>
    <property type="match status" value="1"/>
</dbReference>
<sequence length="392" mass="43315">MNNTDKDEPYFGRGNPAMQLEVVKAMGSYVYDANGKKYVDFLGGAGVGNLGWGIEEIEEAIRKKDRPAYVYPNFHYKPWNELAELLAELAPGKLQKAYRMTGGSEAVDAALEMATMYTGRKKILSVEGSYHGNTMGALSIGATKKRKSFPNLLEGCEKLELPLNREKLDRVKKLLSTKDFSAVIMEPVIINLGVVIPEAEFMKGLDKICKETSTLLIMDEAITGFGRTGKMFASEHFDIEPDILCMAKAITAGHAGMGAVMTTLAIDEKIGGEIGLYSSYEWHPISVDASLAALHYLQKDQKRLFQNIEQLAETFKKGIPEVNFRKKPEVRIKGAAIGVEVHEEDYALNIKQKALEKGLLMNTEGSSLLFLPNFQMTQKTALEGLDLLKSCA</sequence>
<evidence type="ECO:0000256" key="4">
    <source>
        <dbReference type="RuleBase" id="RU003560"/>
    </source>
</evidence>
<organism evidence="5 6">
    <name type="scientific">Salinimicrobium profundisediminis</name>
    <dbReference type="NCBI Taxonomy" id="2994553"/>
    <lineage>
        <taxon>Bacteria</taxon>
        <taxon>Pseudomonadati</taxon>
        <taxon>Bacteroidota</taxon>
        <taxon>Flavobacteriia</taxon>
        <taxon>Flavobacteriales</taxon>
        <taxon>Flavobacteriaceae</taxon>
        <taxon>Salinimicrobium</taxon>
    </lineage>
</organism>
<keyword evidence="6" id="KW-1185">Reference proteome</keyword>
<dbReference type="RefSeq" id="WP_266067765.1">
    <property type="nucleotide sequence ID" value="NZ_JAPJDA010000001.1"/>
</dbReference>
<dbReference type="AlphaFoldDB" id="A0A9X3CW70"/>
<protein>
    <submittedName>
        <fullName evidence="5">Aspartate aminotransferase family protein</fullName>
    </submittedName>
</protein>
<evidence type="ECO:0000313" key="6">
    <source>
        <dbReference type="Proteomes" id="UP001148482"/>
    </source>
</evidence>
<evidence type="ECO:0000256" key="2">
    <source>
        <dbReference type="ARBA" id="ARBA00008954"/>
    </source>
</evidence>
<dbReference type="Gene3D" id="3.40.640.10">
    <property type="entry name" value="Type I PLP-dependent aspartate aminotransferase-like (Major domain)"/>
    <property type="match status" value="1"/>
</dbReference>
<evidence type="ECO:0000256" key="1">
    <source>
        <dbReference type="ARBA" id="ARBA00001933"/>
    </source>
</evidence>
<dbReference type="InterPro" id="IPR005814">
    <property type="entry name" value="Aminotrans_3"/>
</dbReference>
<reference evidence="5" key="1">
    <citation type="submission" date="2022-11" db="EMBL/GenBank/DDBJ databases">
        <title>Salinimicrobium profundisediminis sp. nov., isolated from deep-sea sediment of the Mariana Trench.</title>
        <authorList>
            <person name="Fu H."/>
        </authorList>
    </citation>
    <scope>NUCLEOTIDE SEQUENCE</scope>
    <source>
        <strain evidence="5">MT39</strain>
    </source>
</reference>
<dbReference type="InterPro" id="IPR015424">
    <property type="entry name" value="PyrdxlP-dep_Trfase"/>
</dbReference>
<dbReference type="PANTHER" id="PTHR43094:SF1">
    <property type="entry name" value="AMINOTRANSFERASE CLASS-III"/>
    <property type="match status" value="1"/>
</dbReference>
<dbReference type="EMBL" id="JAPJDA010000001">
    <property type="protein sequence ID" value="MCX2836589.1"/>
    <property type="molecule type" value="Genomic_DNA"/>
</dbReference>
<keyword evidence="5" id="KW-0032">Aminotransferase</keyword>
<evidence type="ECO:0000256" key="3">
    <source>
        <dbReference type="ARBA" id="ARBA00022898"/>
    </source>
</evidence>
<dbReference type="Proteomes" id="UP001148482">
    <property type="component" value="Unassembled WGS sequence"/>
</dbReference>
<accession>A0A9X3CW70</accession>
<dbReference type="GO" id="GO:0030170">
    <property type="term" value="F:pyridoxal phosphate binding"/>
    <property type="evidence" value="ECO:0007669"/>
    <property type="project" value="InterPro"/>
</dbReference>
<dbReference type="SUPFAM" id="SSF53383">
    <property type="entry name" value="PLP-dependent transferases"/>
    <property type="match status" value="1"/>
</dbReference>
<dbReference type="InterPro" id="IPR015422">
    <property type="entry name" value="PyrdxlP-dep_Trfase_small"/>
</dbReference>
<comment type="similarity">
    <text evidence="2 4">Belongs to the class-III pyridoxal-phosphate-dependent aminotransferase family.</text>
</comment>
<proteinExistence type="inferred from homology"/>
<dbReference type="GO" id="GO:0005829">
    <property type="term" value="C:cytosol"/>
    <property type="evidence" value="ECO:0007669"/>
    <property type="project" value="TreeGrafter"/>
</dbReference>
<evidence type="ECO:0000313" key="5">
    <source>
        <dbReference type="EMBL" id="MCX2836589.1"/>
    </source>
</evidence>
<dbReference type="Gene3D" id="3.90.1150.10">
    <property type="entry name" value="Aspartate Aminotransferase, domain 1"/>
    <property type="match status" value="1"/>
</dbReference>
<keyword evidence="5" id="KW-0808">Transferase</keyword>
<gene>
    <name evidence="5" type="ORF">OQ279_00375</name>
</gene>
<dbReference type="PANTHER" id="PTHR43094">
    <property type="entry name" value="AMINOTRANSFERASE"/>
    <property type="match status" value="1"/>
</dbReference>
<dbReference type="InterPro" id="IPR049704">
    <property type="entry name" value="Aminotrans_3_PPA_site"/>
</dbReference>
<dbReference type="Pfam" id="PF00202">
    <property type="entry name" value="Aminotran_3"/>
    <property type="match status" value="1"/>
</dbReference>